<evidence type="ECO:0000313" key="2">
    <source>
        <dbReference type="EMBL" id="ENH98204.1"/>
    </source>
</evidence>
<keyword evidence="1" id="KW-0812">Transmembrane</keyword>
<name>N4WFZ7_9BACI</name>
<sequence length="60" mass="7184">MENIIILLREFILLYVLLLSVLLIHELIHFIFIKVYGKQIKFLKLIYSVVKFHISTIINI</sequence>
<reference evidence="2 3" key="1">
    <citation type="submission" date="2013-03" db="EMBL/GenBank/DDBJ databases">
        <title>Draft genome sequence of Gracibacillus halophilus YIM-C55.5, a moderately halophilic and thermophilic organism from the Xiaochaidamu salt lake.</title>
        <authorList>
            <person name="Sugumar T."/>
            <person name="Polireddy D.R."/>
            <person name="Antony A."/>
            <person name="Madhava Y.R."/>
            <person name="Sivakumar N."/>
        </authorList>
    </citation>
    <scope>NUCLEOTIDE SEQUENCE [LARGE SCALE GENOMIC DNA]</scope>
    <source>
        <strain evidence="2 3">YIM-C55.5</strain>
    </source>
</reference>
<evidence type="ECO:0000313" key="3">
    <source>
        <dbReference type="Proteomes" id="UP000012283"/>
    </source>
</evidence>
<dbReference type="STRING" id="1308866.J416_01879"/>
<gene>
    <name evidence="2" type="ORF">J416_01879</name>
</gene>
<dbReference type="EMBL" id="APML01000005">
    <property type="protein sequence ID" value="ENH98204.1"/>
    <property type="molecule type" value="Genomic_DNA"/>
</dbReference>
<keyword evidence="1" id="KW-0472">Membrane</keyword>
<organism evidence="2 3">
    <name type="scientific">Gracilibacillus halophilus YIM-C55.5</name>
    <dbReference type="NCBI Taxonomy" id="1308866"/>
    <lineage>
        <taxon>Bacteria</taxon>
        <taxon>Bacillati</taxon>
        <taxon>Bacillota</taxon>
        <taxon>Bacilli</taxon>
        <taxon>Bacillales</taxon>
        <taxon>Bacillaceae</taxon>
        <taxon>Gracilibacillus</taxon>
    </lineage>
</organism>
<keyword evidence="1" id="KW-1133">Transmembrane helix</keyword>
<accession>N4WFZ7</accession>
<keyword evidence="3" id="KW-1185">Reference proteome</keyword>
<comment type="caution">
    <text evidence="2">The sequence shown here is derived from an EMBL/GenBank/DDBJ whole genome shotgun (WGS) entry which is preliminary data.</text>
</comment>
<proteinExistence type="predicted"/>
<protein>
    <submittedName>
        <fullName evidence="2">Uncharacterized protein</fullName>
    </submittedName>
</protein>
<feature type="transmembrane region" description="Helical" evidence="1">
    <location>
        <begin position="12"/>
        <end position="36"/>
    </location>
</feature>
<evidence type="ECO:0000256" key="1">
    <source>
        <dbReference type="SAM" id="Phobius"/>
    </source>
</evidence>
<dbReference type="AlphaFoldDB" id="N4WFZ7"/>
<dbReference type="Proteomes" id="UP000012283">
    <property type="component" value="Unassembled WGS sequence"/>
</dbReference>